<protein>
    <submittedName>
        <fullName evidence="2">Uncharacterized protein</fullName>
    </submittedName>
</protein>
<evidence type="ECO:0000313" key="3">
    <source>
        <dbReference type="Proteomes" id="UP001651158"/>
    </source>
</evidence>
<keyword evidence="3" id="KW-1185">Reference proteome</keyword>
<organism evidence="2 3">
    <name type="scientific">Taenia crassiceps</name>
    <dbReference type="NCBI Taxonomy" id="6207"/>
    <lineage>
        <taxon>Eukaryota</taxon>
        <taxon>Metazoa</taxon>
        <taxon>Spiralia</taxon>
        <taxon>Lophotrochozoa</taxon>
        <taxon>Platyhelminthes</taxon>
        <taxon>Cestoda</taxon>
        <taxon>Eucestoda</taxon>
        <taxon>Cyclophyllidea</taxon>
        <taxon>Taeniidae</taxon>
        <taxon>Taenia</taxon>
    </lineage>
</organism>
<accession>A0ABR4QAC4</accession>
<feature type="region of interest" description="Disordered" evidence="1">
    <location>
        <begin position="1"/>
        <end position="32"/>
    </location>
</feature>
<name>A0ABR4QAC4_9CEST</name>
<feature type="compositionally biased region" description="Basic and acidic residues" evidence="1">
    <location>
        <begin position="1"/>
        <end position="18"/>
    </location>
</feature>
<evidence type="ECO:0000313" key="2">
    <source>
        <dbReference type="EMBL" id="KAL5106566.1"/>
    </source>
</evidence>
<comment type="caution">
    <text evidence="2">The sequence shown here is derived from an EMBL/GenBank/DDBJ whole genome shotgun (WGS) entry which is preliminary data.</text>
</comment>
<dbReference type="Proteomes" id="UP001651158">
    <property type="component" value="Unassembled WGS sequence"/>
</dbReference>
<evidence type="ECO:0000256" key="1">
    <source>
        <dbReference type="SAM" id="MobiDB-lite"/>
    </source>
</evidence>
<sequence length="432" mass="49283">MVDERDLRAAKKERKCPDDDLWPPSSSSASTMATKLGDFPQIQFEPNLIDCAESCGIKIPQGLAIAMVMLRSKHVDQLEMKPPHNFLLDRPPPLTDKRKEQVREVALWLLDMNRTVNESMEFLEPASAHFILHVILEIVKLIKPCPLPISNASCGLVKHISFFRDGNPIFKDELEAWTHTTVELSDGVTTPKDVCVDQEYYLCNYSRETQIAALNLFNTSLYYDAESIANKKLRDCVAFIIVNAMHLVRAYCKVTTPCFCAEFDPLAVMQATRSRSTSVKLFIQRLSEEIAPILFDIDRAWFIEQMHCRSDITDQRQWVRQHKDAFAVHIMMNILCTNTQKAWNSQCGFDDILIHTEEHSEDCVAEFCAFGQLVSLYWHSTGFNSPPPPLSSDNAIIRRVERPEVPLWARDLESIWSKSPGISEAVKFICVD</sequence>
<reference evidence="2 3" key="1">
    <citation type="journal article" date="2022" name="Front. Cell. Infect. Microbiol.">
        <title>The Genomes of Two Strains of Taenia crassiceps the Animal Model for the Study of Human Cysticercosis.</title>
        <authorList>
            <person name="Bobes R.J."/>
            <person name="Estrada K."/>
            <person name="Rios-Valencia D.G."/>
            <person name="Calderon-Gallegos A."/>
            <person name="de la Torre P."/>
            <person name="Carrero J.C."/>
            <person name="Sanchez-Flores A."/>
            <person name="Laclette J.P."/>
        </authorList>
    </citation>
    <scope>NUCLEOTIDE SEQUENCE [LARGE SCALE GENOMIC DNA]</scope>
    <source>
        <strain evidence="2">WFUcys</strain>
    </source>
</reference>
<dbReference type="EMBL" id="JAKROA010000005">
    <property type="protein sequence ID" value="KAL5106566.1"/>
    <property type="molecule type" value="Genomic_DNA"/>
</dbReference>
<gene>
    <name evidence="2" type="ORF">TcWFU_001173</name>
</gene>
<proteinExistence type="predicted"/>